<dbReference type="SUPFAM" id="SSF55486">
    <property type="entry name" value="Metalloproteases ('zincins'), catalytic domain"/>
    <property type="match status" value="1"/>
</dbReference>
<evidence type="ECO:0000313" key="1">
    <source>
        <dbReference type="EMBL" id="WPR88599.1"/>
    </source>
</evidence>
<reference evidence="1 2" key="1">
    <citation type="submission" date="2023-11" db="EMBL/GenBank/DDBJ databases">
        <title>Genome sequence of Microbacterium rhizosphaerae KACC 19337.</title>
        <authorList>
            <person name="Choi H."/>
            <person name="Kim S."/>
            <person name="Kim Y."/>
            <person name="Kwon S.-W."/>
            <person name="Heo J."/>
        </authorList>
    </citation>
    <scope>NUCLEOTIDE SEQUENCE [LARGE SCALE GENOMIC DNA]</scope>
    <source>
        <strain evidence="1 2">KACC 19337</strain>
    </source>
</reference>
<sequence length="635" mass="70173">MTTAMYQGTGPPALCLEYRPEGPEGTMTNHPPVRMPDRRVLRIFAFDPMTSRLSGRFLPLSIPFEAELGPGPSGELIQVVDYDSAHDTWYSPVDLNDPFLLAQDGLRPSESDPRSHQQIVYAVAMSVIERFQRFTGRRFRWQGDERLRIVPHAFEGRNAYFDPERRAVLFGWFRADESDTEANLPGQLMFTCLSTDIVAHEVTHAIVHRVREMFTYPTNPDVYAFHEAFADLIALFHHFLFRDVVEAAIAQSRSNLDDAEALFSLADEFGRATGRGGPLRSAIAGDRAGPPDPRAFTQSTEPHTRGAIFVSAVFDAFLTTYRDRIADLRRLATGGSGILGDGELSPDLVHRIANEATTNADRLLGMVVRAFDYLPAVDVTFGDVVRAVITADRDLYPDDELRLRARLVESLRQRGIFPPGVFSLADQALLWQPPQQPLSLAEGTAAIDLGQLVRESTVKLDQTASVEGSSERSRRLFRQARAWAKTHAYELGLDPAVGGIEAHDIHVAFQTAADGQPRPRIFAQFVQRREDLEKNDGVRIHAGCALVAAVDGTVQYLISKPLPFTDAAAAPAPVREFVGEQDAAGTSRLAGMQSWFEAVAEADPLALWLEEPAINRLSFARLHEEAGDDSEGDAS</sequence>
<name>A0ABZ0SIE3_9MICO</name>
<dbReference type="Proteomes" id="UP001323798">
    <property type="component" value="Chromosome"/>
</dbReference>
<dbReference type="EMBL" id="CP139368">
    <property type="protein sequence ID" value="WPR88599.1"/>
    <property type="molecule type" value="Genomic_DNA"/>
</dbReference>
<accession>A0ABZ0SIE3</accession>
<evidence type="ECO:0000313" key="2">
    <source>
        <dbReference type="Proteomes" id="UP001323798"/>
    </source>
</evidence>
<gene>
    <name evidence="1" type="ORF">SM116_12560</name>
</gene>
<evidence type="ECO:0008006" key="3">
    <source>
        <dbReference type="Google" id="ProtNLM"/>
    </source>
</evidence>
<proteinExistence type="predicted"/>
<protein>
    <recommendedName>
        <fullName evidence="3">Peptidase M4</fullName>
    </recommendedName>
</protein>
<organism evidence="1 2">
    <name type="scientific">Microbacterium rhizosphaerae</name>
    <dbReference type="NCBI Taxonomy" id="1678237"/>
    <lineage>
        <taxon>Bacteria</taxon>
        <taxon>Bacillati</taxon>
        <taxon>Actinomycetota</taxon>
        <taxon>Actinomycetes</taxon>
        <taxon>Micrococcales</taxon>
        <taxon>Microbacteriaceae</taxon>
        <taxon>Microbacterium</taxon>
    </lineage>
</organism>
<dbReference type="CDD" id="cd09598">
    <property type="entry name" value="M4_like"/>
    <property type="match status" value="1"/>
</dbReference>
<keyword evidence="2" id="KW-1185">Reference proteome</keyword>
<dbReference type="RefSeq" id="WP_320941318.1">
    <property type="nucleotide sequence ID" value="NZ_BAABEU010000006.1"/>
</dbReference>